<organism evidence="14 15">
    <name type="scientific">Lactuca saligna</name>
    <name type="common">Willowleaf lettuce</name>
    <dbReference type="NCBI Taxonomy" id="75948"/>
    <lineage>
        <taxon>Eukaryota</taxon>
        <taxon>Viridiplantae</taxon>
        <taxon>Streptophyta</taxon>
        <taxon>Embryophyta</taxon>
        <taxon>Tracheophyta</taxon>
        <taxon>Spermatophyta</taxon>
        <taxon>Magnoliopsida</taxon>
        <taxon>eudicotyledons</taxon>
        <taxon>Gunneridae</taxon>
        <taxon>Pentapetalae</taxon>
        <taxon>asterids</taxon>
        <taxon>campanulids</taxon>
        <taxon>Asterales</taxon>
        <taxon>Asteraceae</taxon>
        <taxon>Cichorioideae</taxon>
        <taxon>Cichorieae</taxon>
        <taxon>Lactucinae</taxon>
        <taxon>Lactuca</taxon>
    </lineage>
</organism>
<keyword evidence="5 11" id="KW-0812">Transmembrane</keyword>
<evidence type="ECO:0000313" key="14">
    <source>
        <dbReference type="EMBL" id="CAI9271957.1"/>
    </source>
</evidence>
<evidence type="ECO:0000256" key="6">
    <source>
        <dbReference type="ARBA" id="ARBA00022729"/>
    </source>
</evidence>
<dbReference type="InterPro" id="IPR003591">
    <property type="entry name" value="Leu-rich_rpt_typical-subtyp"/>
</dbReference>
<dbReference type="Pfam" id="PF00560">
    <property type="entry name" value="LRR_1"/>
    <property type="match status" value="5"/>
</dbReference>
<name>A0AA35VXF8_LACSI</name>
<comment type="subcellular location">
    <subcellularLocation>
        <location evidence="1">Cell membrane</location>
        <topology evidence="1">Single-pass type I membrane protein</topology>
    </subcellularLocation>
</comment>
<keyword evidence="15" id="KW-1185">Reference proteome</keyword>
<dbReference type="FunFam" id="3.80.10.10:FF:000111">
    <property type="entry name" value="LRR receptor-like serine/threonine-protein kinase ERECTA"/>
    <property type="match status" value="1"/>
</dbReference>
<evidence type="ECO:0000256" key="12">
    <source>
        <dbReference type="SAM" id="SignalP"/>
    </source>
</evidence>
<feature type="domain" description="Disease resistance R13L4/SHOC-2-like LRR" evidence="13">
    <location>
        <begin position="282"/>
        <end position="391"/>
    </location>
</feature>
<dbReference type="FunFam" id="3.80.10.10:FF:000383">
    <property type="entry name" value="Leucine-rich repeat receptor protein kinase EMS1"/>
    <property type="match status" value="1"/>
</dbReference>
<dbReference type="InterPro" id="IPR046956">
    <property type="entry name" value="RLP23-like"/>
</dbReference>
<dbReference type="GO" id="GO:0006952">
    <property type="term" value="P:defense response"/>
    <property type="evidence" value="ECO:0007669"/>
    <property type="project" value="UniProtKB-ARBA"/>
</dbReference>
<dbReference type="InterPro" id="IPR055414">
    <property type="entry name" value="LRR_R13L4/SHOC2-like"/>
</dbReference>
<reference evidence="14" key="1">
    <citation type="submission" date="2023-04" db="EMBL/GenBank/DDBJ databases">
        <authorList>
            <person name="Vijverberg K."/>
            <person name="Xiong W."/>
            <person name="Schranz E."/>
        </authorList>
    </citation>
    <scope>NUCLEOTIDE SEQUENCE</scope>
</reference>
<protein>
    <recommendedName>
        <fullName evidence="13">Disease resistance R13L4/SHOC-2-like LRR domain-containing protein</fullName>
    </recommendedName>
</protein>
<dbReference type="GO" id="GO:0005886">
    <property type="term" value="C:plasma membrane"/>
    <property type="evidence" value="ECO:0007669"/>
    <property type="project" value="UniProtKB-SubCell"/>
</dbReference>
<keyword evidence="3" id="KW-1003">Cell membrane</keyword>
<dbReference type="EMBL" id="OX465078">
    <property type="protein sequence ID" value="CAI9271957.1"/>
    <property type="molecule type" value="Genomic_DNA"/>
</dbReference>
<dbReference type="InterPro" id="IPR001611">
    <property type="entry name" value="Leu-rich_rpt"/>
</dbReference>
<evidence type="ECO:0000256" key="3">
    <source>
        <dbReference type="ARBA" id="ARBA00022475"/>
    </source>
</evidence>
<dbReference type="InterPro" id="IPR032675">
    <property type="entry name" value="LRR_dom_sf"/>
</dbReference>
<sequence length="975" mass="108878">MAPCLNHFNLLQLQTISFVYILITVSSLSLDEECSTLFQFKQSIIMQDDAVCDARWLQKFNSWKPTSNSSDTGFDCCSWDGVVCSKEDKYGQVISLDLSESFLCGHINSSSTLFNLVNLQRLNLATNNFFESEIPPQIGRLKQLRTLNLSDSGFTGEIPSEISQLTQLSSLDMSGNPLKLQSHGLHLVQNLTRLEELHLSGVDINSSVPRFLANFSSLSSIRLFACSLLGEFPVAIFELPQLKILSLGSNTNLIGSFPEFRNNSLLQYVDVALTSFFGIVPESISNLNHLLYLRLTGCSFSGRIPGSFSNLTQLTSLRLAGNEFTGLVPSLVSLLELDYLELSGNKFEKGPFPNWIGKLTKLSKLYLTGTNMYGEIPPFLGNLTKLRVVAIGKNYLSGHIPSSFFNLTQLTILDLQDNELQGPISSSFSNFKSLQDLLLKLNNFSGRVDIDIFLGLNKLETLALGHGTISLVSTKNYTNSTIPQLSRLELTSLNLKDFPVFLRFQNRLSALLLSNNLIEGLVPVWIWNNSQETLGVIDLTYNNITGFHQNPRILPWIRLEGFFMMNNRLQGQLPIPPQTTVVYDVSNNNLTREIPPLLCEVKSLRVLDLSSNNMRGTLPLCLGSLSNSLFILNLRSNNFYGIMMNGFTHGSQLKSIDLSENGFIGQLPRSLTNCTDLEVLSLGDNSFDDVFPIWLGSLAKLQVLVLRSNNLYGPIQDSTNVSSQFSKLRIIDLSNNNFSGLLHEEYFQTWNAMKSVYNGESSVLESLMSLNSFTSQRPYSMTLIHKGVRTQFERILDIFTAIDLSSNNFEGDIPLSIQDLRGLESLNLSNNHFQGRVFPSLGYLENLESLDLSRNKLSGEIPQQLVQLSFLAIFNVSFNNLDGRIPQGKQFNTFENSSYEGNPRLCGEPLSNDCRNWNVSRSEPTSDESESLFPSEGIDWVFVFCGVGSGLVIGIVIGSFLYTRYIDGFTKRKII</sequence>
<evidence type="ECO:0000256" key="7">
    <source>
        <dbReference type="ARBA" id="ARBA00022737"/>
    </source>
</evidence>
<feature type="domain" description="Disease resistance R13L4/SHOC-2-like LRR" evidence="13">
    <location>
        <begin position="96"/>
        <end position="227"/>
    </location>
</feature>
<proteinExistence type="inferred from homology"/>
<dbReference type="AlphaFoldDB" id="A0AA35VXF8"/>
<dbReference type="PRINTS" id="PR00019">
    <property type="entry name" value="LEURICHRPT"/>
</dbReference>
<evidence type="ECO:0000256" key="4">
    <source>
        <dbReference type="ARBA" id="ARBA00022614"/>
    </source>
</evidence>
<keyword evidence="10" id="KW-0325">Glycoprotein</keyword>
<keyword evidence="9 11" id="KW-0472">Membrane</keyword>
<evidence type="ECO:0000256" key="2">
    <source>
        <dbReference type="ARBA" id="ARBA00009592"/>
    </source>
</evidence>
<dbReference type="PANTHER" id="PTHR48061">
    <property type="entry name" value="LEUCINE-RICH REPEAT RECEPTOR PROTEIN KINASE EMS1-LIKE-RELATED"/>
    <property type="match status" value="1"/>
</dbReference>
<dbReference type="FunFam" id="3.80.10.10:FF:000095">
    <property type="entry name" value="LRR receptor-like serine/threonine-protein kinase GSO1"/>
    <property type="match status" value="1"/>
</dbReference>
<gene>
    <name evidence="14" type="ORF">LSALG_LOCUS12204</name>
</gene>
<keyword evidence="4" id="KW-0433">Leucine-rich repeat</keyword>
<evidence type="ECO:0000256" key="11">
    <source>
        <dbReference type="SAM" id="Phobius"/>
    </source>
</evidence>
<evidence type="ECO:0000259" key="13">
    <source>
        <dbReference type="Pfam" id="PF23598"/>
    </source>
</evidence>
<evidence type="ECO:0000256" key="1">
    <source>
        <dbReference type="ARBA" id="ARBA00004251"/>
    </source>
</evidence>
<dbReference type="SMART" id="SM00369">
    <property type="entry name" value="LRR_TYP"/>
    <property type="match status" value="8"/>
</dbReference>
<keyword evidence="8 11" id="KW-1133">Transmembrane helix</keyword>
<evidence type="ECO:0000256" key="10">
    <source>
        <dbReference type="ARBA" id="ARBA00023180"/>
    </source>
</evidence>
<dbReference type="SUPFAM" id="SSF52058">
    <property type="entry name" value="L domain-like"/>
    <property type="match status" value="3"/>
</dbReference>
<evidence type="ECO:0000313" key="15">
    <source>
        <dbReference type="Proteomes" id="UP001177003"/>
    </source>
</evidence>
<dbReference type="Proteomes" id="UP001177003">
    <property type="component" value="Chromosome 2"/>
</dbReference>
<feature type="chain" id="PRO_5041404460" description="Disease resistance R13L4/SHOC-2-like LRR domain-containing protein" evidence="12">
    <location>
        <begin position="28"/>
        <end position="975"/>
    </location>
</feature>
<dbReference type="Pfam" id="PF23598">
    <property type="entry name" value="LRR_14"/>
    <property type="match status" value="2"/>
</dbReference>
<evidence type="ECO:0000256" key="9">
    <source>
        <dbReference type="ARBA" id="ARBA00023136"/>
    </source>
</evidence>
<keyword evidence="6 12" id="KW-0732">Signal</keyword>
<dbReference type="PANTHER" id="PTHR48061:SF12">
    <property type="entry name" value="DISEASE RESISTANCE LIKE PROTEIN"/>
    <property type="match status" value="1"/>
</dbReference>
<accession>A0AA35VXF8</accession>
<feature type="transmembrane region" description="Helical" evidence="11">
    <location>
        <begin position="940"/>
        <end position="963"/>
    </location>
</feature>
<comment type="similarity">
    <text evidence="2">Belongs to the RLP family.</text>
</comment>
<dbReference type="Pfam" id="PF13855">
    <property type="entry name" value="LRR_8"/>
    <property type="match status" value="1"/>
</dbReference>
<dbReference type="GO" id="GO:0051707">
    <property type="term" value="P:response to other organism"/>
    <property type="evidence" value="ECO:0007669"/>
    <property type="project" value="UniProtKB-ARBA"/>
</dbReference>
<keyword evidence="7" id="KW-0677">Repeat</keyword>
<feature type="signal peptide" evidence="12">
    <location>
        <begin position="1"/>
        <end position="27"/>
    </location>
</feature>
<evidence type="ECO:0000256" key="5">
    <source>
        <dbReference type="ARBA" id="ARBA00022692"/>
    </source>
</evidence>
<evidence type="ECO:0000256" key="8">
    <source>
        <dbReference type="ARBA" id="ARBA00022989"/>
    </source>
</evidence>
<dbReference type="Gene3D" id="3.80.10.10">
    <property type="entry name" value="Ribonuclease Inhibitor"/>
    <property type="match status" value="4"/>
</dbReference>